<evidence type="ECO:0000313" key="2">
    <source>
        <dbReference type="Proteomes" id="UP001163046"/>
    </source>
</evidence>
<dbReference type="Proteomes" id="UP001163046">
    <property type="component" value="Unassembled WGS sequence"/>
</dbReference>
<protein>
    <submittedName>
        <fullName evidence="1">Uncharacterized protein</fullName>
    </submittedName>
</protein>
<dbReference type="Gene3D" id="1.25.40.10">
    <property type="entry name" value="Tetratricopeptide repeat domain"/>
    <property type="match status" value="1"/>
</dbReference>
<comment type="caution">
    <text evidence="1">The sequence shown here is derived from an EMBL/GenBank/DDBJ whole genome shotgun (WGS) entry which is preliminary data.</text>
</comment>
<dbReference type="SUPFAM" id="SSF48452">
    <property type="entry name" value="TPR-like"/>
    <property type="match status" value="1"/>
</dbReference>
<gene>
    <name evidence="1" type="ORF">OS493_023108</name>
</gene>
<name>A0A9W9YYN0_9CNID</name>
<proteinExistence type="predicted"/>
<evidence type="ECO:0000313" key="1">
    <source>
        <dbReference type="EMBL" id="KAJ7371770.1"/>
    </source>
</evidence>
<organism evidence="1 2">
    <name type="scientific">Desmophyllum pertusum</name>
    <dbReference type="NCBI Taxonomy" id="174260"/>
    <lineage>
        <taxon>Eukaryota</taxon>
        <taxon>Metazoa</taxon>
        <taxon>Cnidaria</taxon>
        <taxon>Anthozoa</taxon>
        <taxon>Hexacorallia</taxon>
        <taxon>Scleractinia</taxon>
        <taxon>Caryophylliina</taxon>
        <taxon>Caryophylliidae</taxon>
        <taxon>Desmophyllum</taxon>
    </lineage>
</organism>
<accession>A0A9W9YYN0</accession>
<reference evidence="1" key="1">
    <citation type="submission" date="2023-01" db="EMBL/GenBank/DDBJ databases">
        <title>Genome assembly of the deep-sea coral Lophelia pertusa.</title>
        <authorList>
            <person name="Herrera S."/>
            <person name="Cordes E."/>
        </authorList>
    </citation>
    <scope>NUCLEOTIDE SEQUENCE</scope>
    <source>
        <strain evidence="1">USNM1676648</strain>
        <tissue evidence="1">Polyp</tissue>
    </source>
</reference>
<dbReference type="AlphaFoldDB" id="A0A9W9YYN0"/>
<dbReference type="EMBL" id="MU826842">
    <property type="protein sequence ID" value="KAJ7371770.1"/>
    <property type="molecule type" value="Genomic_DNA"/>
</dbReference>
<keyword evidence="2" id="KW-1185">Reference proteome</keyword>
<sequence>MWLAQALYWKDQANITNKYGDDTTARQYYNLALQCAPEQAEEVKRECFDALADICFECDEFSQCIEYGDKGYEVKAVKNEVGFLLLNLILPNN</sequence>
<dbReference type="InterPro" id="IPR011990">
    <property type="entry name" value="TPR-like_helical_dom_sf"/>
</dbReference>